<evidence type="ECO:0000256" key="9">
    <source>
        <dbReference type="ARBA" id="ARBA00083862"/>
    </source>
</evidence>
<evidence type="ECO:0000256" key="5">
    <source>
        <dbReference type="ARBA" id="ARBA00023242"/>
    </source>
</evidence>
<dbReference type="Gene3D" id="1.25.10.10">
    <property type="entry name" value="Leucine-rich Repeat Variant"/>
    <property type="match status" value="1"/>
</dbReference>
<name>A0A016T038_9BILA</name>
<comment type="function">
    <text evidence="6">Component of the PRP19-CDC5L complex that forms an integral part of the spliceosome and is required for activating pre-mRNA splicing. Participates in AID/AICDA-mediated somatic hypermutation (SHM) and class-switch recombination (CSR), 2 processes resulting in the production of high-affinity, mutated isotype-switched antibodies.</text>
</comment>
<keyword evidence="12" id="KW-1185">Reference proteome</keyword>
<dbReference type="InterPro" id="IPR016024">
    <property type="entry name" value="ARM-type_fold"/>
</dbReference>
<dbReference type="InterPro" id="IPR011989">
    <property type="entry name" value="ARM-like"/>
</dbReference>
<comment type="subunit">
    <text evidence="7">Component of the PRP19-CDC5L splicing complex composed of a core complex comprising a homotetramer of PRPF19, CDC5L, PLRG1 and BCAS2, and at least three less stably associated proteins CTNNBL1, CWC15 and HSPA8. Interacts directly with CWC15 and CDC5L in the complex. Interacts with AICDA; the interaction is important for the antibody diversification activity of AICDA. Interacts with PRPF31 (via its NLS). Interacts (via its N-terminal NLS) with KPNA1 and KPNA2.</text>
</comment>
<keyword evidence="2" id="KW-0597">Phosphoprotein</keyword>
<evidence type="ECO:0000256" key="8">
    <source>
        <dbReference type="ARBA" id="ARBA00070106"/>
    </source>
</evidence>
<dbReference type="InterPro" id="IPR039678">
    <property type="entry name" value="CTNNBL1"/>
</dbReference>
<accession>A0A016T038</accession>
<feature type="domain" description="Beta-catenin-like protein 1 N-terminal" evidence="10">
    <location>
        <begin position="140"/>
        <end position="246"/>
    </location>
</feature>
<reference evidence="12" key="1">
    <citation type="journal article" date="2015" name="Nat. Genet.">
        <title>The genome and transcriptome of the zoonotic hookworm Ancylostoma ceylanicum identify infection-specific gene families.</title>
        <authorList>
            <person name="Schwarz E.M."/>
            <person name="Hu Y."/>
            <person name="Antoshechkin I."/>
            <person name="Miller M.M."/>
            <person name="Sternberg P.W."/>
            <person name="Aroian R.V."/>
        </authorList>
    </citation>
    <scope>NUCLEOTIDE SEQUENCE</scope>
    <source>
        <strain evidence="12">HY135</strain>
    </source>
</reference>
<dbReference type="PANTHER" id="PTHR14978:SF0">
    <property type="entry name" value="BETA-CATENIN-LIKE PROTEIN 1"/>
    <property type="match status" value="1"/>
</dbReference>
<evidence type="ECO:0000256" key="4">
    <source>
        <dbReference type="ARBA" id="ARBA00023054"/>
    </source>
</evidence>
<sequence length="648" mass="73623">MGDELRLAAIHDDVTWQSIRIISTVLITYVYRLFILNRRSLGEWPEEFRASAACAVFWHLGLDTSEACVQNTHGERVETCATADQLMWCWHLYHGYNKFWTMATIDVTEILRASSSFEPATKRSRPSVPEQAQQPVVNTATANPEDILAALEQDSAQAVTVDETHIRKLTAQLEKKALKNREMRTKHTDDPKKFMDSEIELDTAIQEMHVLATQPDLYGCFVEAGGPSLMLSLLTHENSDILGATVNLLQELTDVDILNEGEEGAAQLIESLASGRIVESFLTAFDKLDEKVKDDADAIHNALSVVENMIDFRPETAEDCVSQNLFLWLLRRACQKGQFDANKMYASELVALLLQMSESAKRKLTEKVDGIDMLLRALAAYKRHDPESLDEREHMENLFDALCAALMLPANRGKFLDGEGLQLMNLMLRERKQSRESALKVLDHATTGPEGKDNCNKFVEILGLRTLFPLYMRTPSKVKRKDTTPDEHEEHVCAILASLFRSCGDDARQRMMSKFVEHEHEKVDRAIELFIKYREKLAKFEAKRARKEDSSVDEDVDREYLDRLDAGLYTLQNLSLVLADVCAHTSSARHRASKLFSMKMRQDKISKVLLPLLTEYQANIGDGGDEERRRVDLLIARLTKSDRDKEKE</sequence>
<dbReference type="SUPFAM" id="SSF48371">
    <property type="entry name" value="ARM repeat"/>
    <property type="match status" value="1"/>
</dbReference>
<keyword evidence="4" id="KW-0175">Coiled coil</keyword>
<dbReference type="FunFam" id="1.25.10.10:FF:001136">
    <property type="entry name" value="Beta-catenin-like protein 1"/>
    <property type="match status" value="1"/>
</dbReference>
<evidence type="ECO:0000256" key="6">
    <source>
        <dbReference type="ARBA" id="ARBA00058456"/>
    </source>
</evidence>
<comment type="caution">
    <text evidence="11">The sequence shown here is derived from an EMBL/GenBank/DDBJ whole genome shotgun (WGS) entry which is preliminary data.</text>
</comment>
<evidence type="ECO:0000313" key="12">
    <source>
        <dbReference type="Proteomes" id="UP000024635"/>
    </source>
</evidence>
<evidence type="ECO:0000256" key="7">
    <source>
        <dbReference type="ARBA" id="ARBA00061776"/>
    </source>
</evidence>
<proteinExistence type="predicted"/>
<keyword evidence="3" id="KW-0677">Repeat</keyword>
<keyword evidence="5" id="KW-0539">Nucleus</keyword>
<comment type="subcellular location">
    <subcellularLocation>
        <location evidence="1">Nucleus</location>
    </subcellularLocation>
</comment>
<dbReference type="InterPro" id="IPR013180">
    <property type="entry name" value="CTNNBL1_N"/>
</dbReference>
<evidence type="ECO:0000259" key="10">
    <source>
        <dbReference type="SMART" id="SM01156"/>
    </source>
</evidence>
<dbReference type="OrthoDB" id="1898821at2759"/>
<organism evidence="11 12">
    <name type="scientific">Ancylostoma ceylanicum</name>
    <dbReference type="NCBI Taxonomy" id="53326"/>
    <lineage>
        <taxon>Eukaryota</taxon>
        <taxon>Metazoa</taxon>
        <taxon>Ecdysozoa</taxon>
        <taxon>Nematoda</taxon>
        <taxon>Chromadorea</taxon>
        <taxon>Rhabditida</taxon>
        <taxon>Rhabditina</taxon>
        <taxon>Rhabditomorpha</taxon>
        <taxon>Strongyloidea</taxon>
        <taxon>Ancylostomatidae</taxon>
        <taxon>Ancylostomatinae</taxon>
        <taxon>Ancylostoma</taxon>
    </lineage>
</organism>
<dbReference type="GO" id="GO:0005681">
    <property type="term" value="C:spliceosomal complex"/>
    <property type="evidence" value="ECO:0007669"/>
    <property type="project" value="TreeGrafter"/>
</dbReference>
<gene>
    <name evidence="11" type="primary">Acey_s0154.g2979</name>
    <name evidence="11" type="synonym">Acey-M01E11.2</name>
    <name evidence="11" type="ORF">Y032_0154g2979</name>
</gene>
<evidence type="ECO:0000256" key="1">
    <source>
        <dbReference type="ARBA" id="ARBA00004123"/>
    </source>
</evidence>
<dbReference type="Proteomes" id="UP000024635">
    <property type="component" value="Unassembled WGS sequence"/>
</dbReference>
<dbReference type="SMART" id="SM01156">
    <property type="entry name" value="DUF1716"/>
    <property type="match status" value="1"/>
</dbReference>
<evidence type="ECO:0000313" key="11">
    <source>
        <dbReference type="EMBL" id="EYB96001.1"/>
    </source>
</evidence>
<dbReference type="AlphaFoldDB" id="A0A016T038"/>
<dbReference type="Pfam" id="PF08216">
    <property type="entry name" value="CTNNBL"/>
    <property type="match status" value="1"/>
</dbReference>
<evidence type="ECO:0000256" key="2">
    <source>
        <dbReference type="ARBA" id="ARBA00022553"/>
    </source>
</evidence>
<dbReference type="GO" id="GO:0010467">
    <property type="term" value="P:gene expression"/>
    <property type="evidence" value="ECO:0007669"/>
    <property type="project" value="UniProtKB-ARBA"/>
</dbReference>
<protein>
    <recommendedName>
        <fullName evidence="8">Beta-catenin-like protein 1</fullName>
    </recommendedName>
    <alternativeName>
        <fullName evidence="9">Nuclear-associated protein</fullName>
    </alternativeName>
</protein>
<evidence type="ECO:0000256" key="3">
    <source>
        <dbReference type="ARBA" id="ARBA00022737"/>
    </source>
</evidence>
<dbReference type="STRING" id="53326.A0A016T038"/>
<dbReference type="PANTHER" id="PTHR14978">
    <property type="entry name" value="BETA-CATENIN-LIKE PROTEIN 1 NUCLEAR ASSOCIATED PROTEIN"/>
    <property type="match status" value="1"/>
</dbReference>
<dbReference type="EMBL" id="JARK01001490">
    <property type="protein sequence ID" value="EYB96001.1"/>
    <property type="molecule type" value="Genomic_DNA"/>
</dbReference>